<accession>F0J8C8</accession>
<protein>
    <submittedName>
        <fullName evidence="2">Hypothetical secreted protein 1340</fullName>
    </submittedName>
</protein>
<dbReference type="AlphaFoldDB" id="F0J8C8"/>
<sequence>MRLIIFFVTISLILFTHQGCPFKTVPSGSYIATEVFSVFAAVLGGFCQYTFQPVFKAILGINLSAKLMPFQVIFKLREYKEDRKPEVRQVRVL</sequence>
<reference evidence="2" key="1">
    <citation type="journal article" date="2011" name="BMC Genomics">
        <title>A further insight into the sialome of the tropical bont tick, Amblyomma variegatum.</title>
        <authorList>
            <person name="Ribeiro J.M."/>
            <person name="Anderson J.M."/>
            <person name="Manoukis N.C."/>
            <person name="Meng Z."/>
            <person name="Francishetti I.M."/>
        </authorList>
    </citation>
    <scope>NUCLEOTIDE SEQUENCE</scope>
    <source>
        <strain evidence="2">Amb_var-1340</strain>
        <tissue evidence="2">Salivary gland</tissue>
    </source>
</reference>
<dbReference type="EMBL" id="BK007129">
    <property type="protein sequence ID" value="DAA34159.1"/>
    <property type="molecule type" value="mRNA"/>
</dbReference>
<feature type="signal peptide" evidence="1">
    <location>
        <begin position="1"/>
        <end position="19"/>
    </location>
</feature>
<organism evidence="2">
    <name type="scientific">Amblyomma variegatum</name>
    <name type="common">Tropical bont tick</name>
    <dbReference type="NCBI Taxonomy" id="34610"/>
    <lineage>
        <taxon>Eukaryota</taxon>
        <taxon>Metazoa</taxon>
        <taxon>Ecdysozoa</taxon>
        <taxon>Arthropoda</taxon>
        <taxon>Chelicerata</taxon>
        <taxon>Arachnida</taxon>
        <taxon>Acari</taxon>
        <taxon>Parasitiformes</taxon>
        <taxon>Ixodida</taxon>
        <taxon>Ixodoidea</taxon>
        <taxon>Ixodidae</taxon>
        <taxon>Amblyomminae</taxon>
        <taxon>Amblyomma</taxon>
    </lineage>
</organism>
<feature type="chain" id="PRO_5003251551" evidence="1">
    <location>
        <begin position="20"/>
        <end position="93"/>
    </location>
</feature>
<keyword evidence="1" id="KW-0732">Signal</keyword>
<proteinExistence type="evidence at transcript level"/>
<evidence type="ECO:0000256" key="1">
    <source>
        <dbReference type="SAM" id="SignalP"/>
    </source>
</evidence>
<feature type="non-terminal residue" evidence="2">
    <location>
        <position position="93"/>
    </location>
</feature>
<evidence type="ECO:0000313" key="2">
    <source>
        <dbReference type="EMBL" id="DAA34159.1"/>
    </source>
</evidence>
<name>F0J8C8_AMBVA</name>